<evidence type="ECO:0000313" key="2">
    <source>
        <dbReference type="Proteomes" id="UP001501757"/>
    </source>
</evidence>
<reference evidence="2" key="1">
    <citation type="journal article" date="2019" name="Int. J. Syst. Evol. Microbiol.">
        <title>The Global Catalogue of Microorganisms (GCM) 10K type strain sequencing project: providing services to taxonomists for standard genome sequencing and annotation.</title>
        <authorList>
            <consortium name="The Broad Institute Genomics Platform"/>
            <consortium name="The Broad Institute Genome Sequencing Center for Infectious Disease"/>
            <person name="Wu L."/>
            <person name="Ma J."/>
        </authorList>
    </citation>
    <scope>NUCLEOTIDE SEQUENCE [LARGE SCALE GENOMIC DNA]</scope>
    <source>
        <strain evidence="2">JCM 13378</strain>
    </source>
</reference>
<dbReference type="EMBL" id="BAAAEI010000023">
    <property type="protein sequence ID" value="GAA0369637.1"/>
    <property type="molecule type" value="Genomic_DNA"/>
</dbReference>
<name>A0ABP3HFY1_9ALTE</name>
<dbReference type="Proteomes" id="UP001501757">
    <property type="component" value="Unassembled WGS sequence"/>
</dbReference>
<keyword evidence="2" id="KW-1185">Reference proteome</keyword>
<organism evidence="1 2">
    <name type="scientific">Bowmanella denitrificans</name>
    <dbReference type="NCBI Taxonomy" id="366582"/>
    <lineage>
        <taxon>Bacteria</taxon>
        <taxon>Pseudomonadati</taxon>
        <taxon>Pseudomonadota</taxon>
        <taxon>Gammaproteobacteria</taxon>
        <taxon>Alteromonadales</taxon>
        <taxon>Alteromonadaceae</taxon>
        <taxon>Bowmanella</taxon>
    </lineage>
</organism>
<protein>
    <recommendedName>
        <fullName evidence="3">Tetratricopeptide repeat protein</fullName>
    </recommendedName>
</protein>
<comment type="caution">
    <text evidence="1">The sequence shown here is derived from an EMBL/GenBank/DDBJ whole genome shotgun (WGS) entry which is preliminary data.</text>
</comment>
<dbReference type="InterPro" id="IPR011990">
    <property type="entry name" value="TPR-like_helical_dom_sf"/>
</dbReference>
<accession>A0ABP3HFY1</accession>
<dbReference type="SMART" id="SM00028">
    <property type="entry name" value="TPR"/>
    <property type="match status" value="2"/>
</dbReference>
<dbReference type="Pfam" id="PF13414">
    <property type="entry name" value="TPR_11"/>
    <property type="match status" value="1"/>
</dbReference>
<dbReference type="InterPro" id="IPR019734">
    <property type="entry name" value="TPR_rpt"/>
</dbReference>
<gene>
    <name evidence="1" type="ORF">GCM10009092_37370</name>
</gene>
<proteinExistence type="predicted"/>
<sequence>MDASHAGEAVLSKNNSTCGIIRGEPLKSSYGPFDFLNPAHKEKLPIVLTAHFTPQVERLIRGQSSFNPMSDIHYTLEKIPNYHRALNSMSKYMLSGRHVSKPMDEFYSAECYFKRALYFRQDDAMARMLFAIHLHRAGKLNEAEKQYLIVLEQQPDNPELNYNLGLLYVEMGNISKAKEHAETAYQLKYPLPGLADKIKKMENSVN</sequence>
<evidence type="ECO:0008006" key="3">
    <source>
        <dbReference type="Google" id="ProtNLM"/>
    </source>
</evidence>
<dbReference type="Gene3D" id="1.25.40.10">
    <property type="entry name" value="Tetratricopeptide repeat domain"/>
    <property type="match status" value="1"/>
</dbReference>
<evidence type="ECO:0000313" key="1">
    <source>
        <dbReference type="EMBL" id="GAA0369637.1"/>
    </source>
</evidence>
<dbReference type="SUPFAM" id="SSF48452">
    <property type="entry name" value="TPR-like"/>
    <property type="match status" value="1"/>
</dbReference>